<proteinExistence type="inferred from homology"/>
<feature type="active site" evidence="4">
    <location>
        <position position="146"/>
    </location>
</feature>
<dbReference type="EMBL" id="JAAAUQ010000108">
    <property type="protein sequence ID" value="KAF9154592.1"/>
    <property type="molecule type" value="Genomic_DNA"/>
</dbReference>
<dbReference type="OrthoDB" id="435754at2759"/>
<evidence type="ECO:0000256" key="3">
    <source>
        <dbReference type="ARBA" id="ARBA00023157"/>
    </source>
</evidence>
<feature type="compositionally biased region" description="Basic and acidic residues" evidence="6">
    <location>
        <begin position="276"/>
        <end position="289"/>
    </location>
</feature>
<evidence type="ECO:0000256" key="5">
    <source>
        <dbReference type="RuleBase" id="RU004328"/>
    </source>
</evidence>
<accession>A0A9P5VE82</accession>
<dbReference type="CDD" id="cd01061">
    <property type="entry name" value="RNase_T2_euk"/>
    <property type="match status" value="1"/>
</dbReference>
<organism evidence="8 9">
    <name type="scientific">Linnemannia schmuckeri</name>
    <dbReference type="NCBI Taxonomy" id="64567"/>
    <lineage>
        <taxon>Eukaryota</taxon>
        <taxon>Fungi</taxon>
        <taxon>Fungi incertae sedis</taxon>
        <taxon>Mucoromycota</taxon>
        <taxon>Mortierellomycotina</taxon>
        <taxon>Mortierellomycetes</taxon>
        <taxon>Mortierellales</taxon>
        <taxon>Mortierellaceae</taxon>
        <taxon>Linnemannia</taxon>
    </lineage>
</organism>
<dbReference type="InterPro" id="IPR018188">
    <property type="entry name" value="RNase_T2_His_AS_1"/>
</dbReference>
<dbReference type="GO" id="GO:0005576">
    <property type="term" value="C:extracellular region"/>
    <property type="evidence" value="ECO:0007669"/>
    <property type="project" value="TreeGrafter"/>
</dbReference>
<dbReference type="AlphaFoldDB" id="A0A9P5VE82"/>
<dbReference type="GO" id="GO:0033897">
    <property type="term" value="F:ribonuclease T2 activity"/>
    <property type="evidence" value="ECO:0007669"/>
    <property type="project" value="UniProtKB-EC"/>
</dbReference>
<dbReference type="SUPFAM" id="SSF55895">
    <property type="entry name" value="Ribonuclease Rh-like"/>
    <property type="match status" value="1"/>
</dbReference>
<keyword evidence="9" id="KW-1185">Reference proteome</keyword>
<keyword evidence="7" id="KW-0732">Signal</keyword>
<gene>
    <name evidence="8" type="primary">RNY1_1</name>
    <name evidence="8" type="ORF">BG015_000499</name>
</gene>
<keyword evidence="3" id="KW-1015">Disulfide bond</keyword>
<sequence>MKLPSSVTLAIALSTLFTTSAAADPAINITTIDLLDANSCPLDVLSCSPDSRNVNACCLPSMGLLVLVQQWFDGVGPSDAFTLHGLWPDTCAGGHGPPNGCDSLRVYNNVEARLKSYNGAQPGFMDEMNTYWGSFKGNNNGFWSYEWSKHGTCISNLSPSCTNPSTFIPNQDVYEYFRQALELRAQYDLYAALAKAGIMPRSNPDVEDMHEAIEAVFGADAQINCKGGVLNEVWMYFNVKNGNQYEPTAPKYPGSCRGSMANKDNYKVDYNNNNSSDKDKHWASRTDPNRHSDGTLFKRGCDCLY</sequence>
<evidence type="ECO:0000313" key="9">
    <source>
        <dbReference type="Proteomes" id="UP000748756"/>
    </source>
</evidence>
<protein>
    <recommendedName>
        <fullName evidence="2">ribonuclease T2</fullName>
        <ecNumber evidence="2">4.6.1.19</ecNumber>
    </recommendedName>
</protein>
<comment type="caution">
    <text evidence="8">The sequence shown here is derived from an EMBL/GenBank/DDBJ whole genome shotgun (WGS) entry which is preliminary data.</text>
</comment>
<evidence type="ECO:0000256" key="6">
    <source>
        <dbReference type="SAM" id="MobiDB-lite"/>
    </source>
</evidence>
<reference evidence="8" key="1">
    <citation type="journal article" date="2020" name="Fungal Divers.">
        <title>Resolving the Mortierellaceae phylogeny through synthesis of multi-gene phylogenetics and phylogenomics.</title>
        <authorList>
            <person name="Vandepol N."/>
            <person name="Liber J."/>
            <person name="Desiro A."/>
            <person name="Na H."/>
            <person name="Kennedy M."/>
            <person name="Barry K."/>
            <person name="Grigoriev I.V."/>
            <person name="Miller A.N."/>
            <person name="O'Donnell K."/>
            <person name="Stajich J.E."/>
            <person name="Bonito G."/>
        </authorList>
    </citation>
    <scope>NUCLEOTIDE SEQUENCE</scope>
    <source>
        <strain evidence="8">NRRL 6426</strain>
    </source>
</reference>
<feature type="active site" evidence="4">
    <location>
        <position position="84"/>
    </location>
</feature>
<comment type="similarity">
    <text evidence="1 5">Belongs to the RNase T2 family.</text>
</comment>
<dbReference type="InterPro" id="IPR001568">
    <property type="entry name" value="RNase_T2-like"/>
</dbReference>
<evidence type="ECO:0000256" key="7">
    <source>
        <dbReference type="SAM" id="SignalP"/>
    </source>
</evidence>
<evidence type="ECO:0000256" key="2">
    <source>
        <dbReference type="ARBA" id="ARBA00012571"/>
    </source>
</evidence>
<dbReference type="Pfam" id="PF00445">
    <property type="entry name" value="Ribonuclease_T2"/>
    <property type="match status" value="1"/>
</dbReference>
<dbReference type="PANTHER" id="PTHR11240:SF22">
    <property type="entry name" value="RIBONUCLEASE T2"/>
    <property type="match status" value="1"/>
</dbReference>
<dbReference type="InterPro" id="IPR036430">
    <property type="entry name" value="RNase_T2-like_sf"/>
</dbReference>
<evidence type="ECO:0000256" key="1">
    <source>
        <dbReference type="ARBA" id="ARBA00007469"/>
    </source>
</evidence>
<dbReference type="InterPro" id="IPR033130">
    <property type="entry name" value="RNase_T2_His_AS_2"/>
</dbReference>
<dbReference type="GO" id="GO:0006401">
    <property type="term" value="P:RNA catabolic process"/>
    <property type="evidence" value="ECO:0007669"/>
    <property type="project" value="TreeGrafter"/>
</dbReference>
<feature type="active site" evidence="4">
    <location>
        <position position="150"/>
    </location>
</feature>
<dbReference type="InterPro" id="IPR033697">
    <property type="entry name" value="Ribonuclease_T2_eukaryotic"/>
</dbReference>
<dbReference type="GO" id="GO:0003723">
    <property type="term" value="F:RNA binding"/>
    <property type="evidence" value="ECO:0007669"/>
    <property type="project" value="InterPro"/>
</dbReference>
<dbReference type="EC" id="4.6.1.19" evidence="2"/>
<dbReference type="Gene3D" id="3.90.730.10">
    <property type="entry name" value="Ribonuclease T2-like"/>
    <property type="match status" value="1"/>
</dbReference>
<dbReference type="PROSITE" id="PS00531">
    <property type="entry name" value="RNASE_T2_2"/>
    <property type="match status" value="1"/>
</dbReference>
<dbReference type="PANTHER" id="PTHR11240">
    <property type="entry name" value="RIBONUCLEASE T2"/>
    <property type="match status" value="1"/>
</dbReference>
<dbReference type="Proteomes" id="UP000748756">
    <property type="component" value="Unassembled WGS sequence"/>
</dbReference>
<evidence type="ECO:0000313" key="8">
    <source>
        <dbReference type="EMBL" id="KAF9154592.1"/>
    </source>
</evidence>
<name>A0A9P5VE82_9FUNG</name>
<evidence type="ECO:0000256" key="4">
    <source>
        <dbReference type="PIRSR" id="PIRSR633697-1"/>
    </source>
</evidence>
<feature type="region of interest" description="Disordered" evidence="6">
    <location>
        <begin position="267"/>
        <end position="289"/>
    </location>
</feature>
<dbReference type="PROSITE" id="PS00530">
    <property type="entry name" value="RNASE_T2_1"/>
    <property type="match status" value="1"/>
</dbReference>
<feature type="chain" id="PRO_5040189558" description="ribonuclease T2" evidence="7">
    <location>
        <begin position="23"/>
        <end position="305"/>
    </location>
</feature>
<feature type="signal peptide" evidence="7">
    <location>
        <begin position="1"/>
        <end position="22"/>
    </location>
</feature>